<evidence type="ECO:0000313" key="4">
    <source>
        <dbReference type="Proteomes" id="UP000682005"/>
    </source>
</evidence>
<dbReference type="STRING" id="1236517.ADJ77_06915"/>
<proteinExistence type="predicted"/>
<dbReference type="Proteomes" id="UP000682005">
    <property type="component" value="Chromosome 1"/>
</dbReference>
<accession>A0A0K1NLG7</accession>
<dbReference type="EMBL" id="CP012074">
    <property type="protein sequence ID" value="AKU69506.1"/>
    <property type="molecule type" value="Genomic_DNA"/>
</dbReference>
<evidence type="ECO:0000313" key="1">
    <source>
        <dbReference type="EMBL" id="AKU69506.1"/>
    </source>
</evidence>
<dbReference type="EMBL" id="CP072370">
    <property type="protein sequence ID" value="QUB87612.1"/>
    <property type="molecule type" value="Genomic_DNA"/>
</dbReference>
<dbReference type="Pfam" id="PF17642">
    <property type="entry name" value="TssD"/>
    <property type="match status" value="1"/>
</dbReference>
<dbReference type="GO" id="GO:0033104">
    <property type="term" value="C:type VI protein secretion system complex"/>
    <property type="evidence" value="ECO:0007669"/>
    <property type="project" value="InterPro"/>
</dbReference>
<dbReference type="RefSeq" id="WP_050696178.1">
    <property type="nucleotide sequence ID" value="NZ_CP012074.1"/>
</dbReference>
<sequence length="234" mass="27052">MTVYACTAQLTLNGHHYDVELLNQSFYLPTGWSGHPRQTLPGDGQLCIQMNTPADNFIMELMMKTEETPLAEGQLEIYDAKSDIPVRQIKFSKAYITEFRETFNLLDDDRMTTYVKISPMEMTINKSVKIERRLFWLWAKALQEPMKMSEVVADTDVHLNDAYWINPDGEKCREFPIGEVVKLYLVLGNYNVGQTVQFDFEEETDEGVYHASCSGETNDNGMIIIEDFEFKRKE</sequence>
<evidence type="ECO:0000313" key="2">
    <source>
        <dbReference type="EMBL" id="QUB87612.1"/>
    </source>
</evidence>
<reference evidence="2 4" key="2">
    <citation type="submission" date="2021-03" db="EMBL/GenBank/DDBJ databases">
        <title>Human Oral Microbial Genomes.</title>
        <authorList>
            <person name="Johnston C.D."/>
            <person name="Chen T."/>
            <person name="Dewhirst F.E."/>
        </authorList>
    </citation>
    <scope>NUCLEOTIDE SEQUENCE [LARGE SCALE GENOMIC DNA]</scope>
    <source>
        <strain evidence="2 4">W1435</strain>
    </source>
</reference>
<dbReference type="KEGG" id="pfus:ADJ77_06915"/>
<name>A0A0K1NLG7_9BACT</name>
<evidence type="ECO:0000313" key="3">
    <source>
        <dbReference type="Proteomes" id="UP000060345"/>
    </source>
</evidence>
<dbReference type="InterPro" id="IPR041408">
    <property type="entry name" value="Hcp_Tssd"/>
</dbReference>
<reference evidence="1 3" key="1">
    <citation type="submission" date="2015-07" db="EMBL/GenBank/DDBJ databases">
        <authorList>
            <person name="Noorani M."/>
        </authorList>
    </citation>
    <scope>NUCLEOTIDE SEQUENCE [LARGE SCALE GENOMIC DNA]</scope>
    <source>
        <strain evidence="1 3">W1435</strain>
    </source>
</reference>
<gene>
    <name evidence="1" type="ORF">ADJ77_06915</name>
    <name evidence="2" type="ORF">J5A51_06615</name>
</gene>
<dbReference type="AlphaFoldDB" id="A0A0K1NLG7"/>
<organism evidence="1 3">
    <name type="scientific">Prevotella fusca JCM 17724</name>
    <dbReference type="NCBI Taxonomy" id="1236517"/>
    <lineage>
        <taxon>Bacteria</taxon>
        <taxon>Pseudomonadati</taxon>
        <taxon>Bacteroidota</taxon>
        <taxon>Bacteroidia</taxon>
        <taxon>Bacteroidales</taxon>
        <taxon>Prevotellaceae</taxon>
        <taxon>Prevotella</taxon>
    </lineage>
</organism>
<protein>
    <submittedName>
        <fullName evidence="1">Uncharacterized protein</fullName>
    </submittedName>
</protein>
<dbReference type="Proteomes" id="UP000060345">
    <property type="component" value="Chromosome 1"/>
</dbReference>
<keyword evidence="4" id="KW-1185">Reference proteome</keyword>